<name>A0A367WDK2_9PROT</name>
<sequence>MFKKTVFSVFAAFVLSACQTTYDPGYGAQLMPDATPNAPLTKFVKVTKTYQGTRQQNGQKFGAPTAHTLDVFLGPKTFADGNFGVCGYSIASGSIQFQRAALQFNRSAILAIGAKPVTTLSYLPVYGGDEAKADVKTACVRVSSLTLEELENTKNWRVTYTREQSRQ</sequence>
<evidence type="ECO:0000313" key="2">
    <source>
        <dbReference type="Proteomes" id="UP000253226"/>
    </source>
</evidence>
<dbReference type="EMBL" id="JPWF01000001">
    <property type="protein sequence ID" value="RCK39503.1"/>
    <property type="molecule type" value="Genomic_DNA"/>
</dbReference>
<evidence type="ECO:0000313" key="1">
    <source>
        <dbReference type="EMBL" id="RCK39503.1"/>
    </source>
</evidence>
<proteinExistence type="predicted"/>
<gene>
    <name evidence="1" type="ORF">TH19_00090</name>
</gene>
<dbReference type="PROSITE" id="PS51257">
    <property type="entry name" value="PROKAR_LIPOPROTEIN"/>
    <property type="match status" value="1"/>
</dbReference>
<dbReference type="Proteomes" id="UP000253226">
    <property type="component" value="Unassembled WGS sequence"/>
</dbReference>
<evidence type="ECO:0008006" key="3">
    <source>
        <dbReference type="Google" id="ProtNLM"/>
    </source>
</evidence>
<dbReference type="AlphaFoldDB" id="A0A367WDK2"/>
<reference evidence="1 2" key="1">
    <citation type="submission" date="2014-07" db="EMBL/GenBank/DDBJ databases">
        <title>Draft genome sequence of Thalassospira profundimaris 35.</title>
        <authorList>
            <person name="Lai Q."/>
            <person name="Shao Z."/>
        </authorList>
    </citation>
    <scope>NUCLEOTIDE SEQUENCE [LARGE SCALE GENOMIC DNA]</scope>
    <source>
        <strain evidence="1 2">35</strain>
    </source>
</reference>
<comment type="caution">
    <text evidence="1">The sequence shown here is derived from an EMBL/GenBank/DDBJ whole genome shotgun (WGS) entry which is preliminary data.</text>
</comment>
<organism evidence="1 2">
    <name type="scientific">Thalassospira profundimaris</name>
    <dbReference type="NCBI Taxonomy" id="502049"/>
    <lineage>
        <taxon>Bacteria</taxon>
        <taxon>Pseudomonadati</taxon>
        <taxon>Pseudomonadota</taxon>
        <taxon>Alphaproteobacteria</taxon>
        <taxon>Rhodospirillales</taxon>
        <taxon>Thalassospiraceae</taxon>
        <taxon>Thalassospira</taxon>
    </lineage>
</organism>
<accession>A0A367WDK2</accession>
<dbReference type="RefSeq" id="WP_147250686.1">
    <property type="nucleotide sequence ID" value="NZ_JPWF01000001.1"/>
</dbReference>
<protein>
    <recommendedName>
        <fullName evidence="3">Lipoprotein</fullName>
    </recommendedName>
</protein>